<dbReference type="Proteomes" id="UP000010959">
    <property type="component" value="Unassembled WGS sequence"/>
</dbReference>
<comment type="caution">
    <text evidence="1">The sequence shown here is derived from an EMBL/GenBank/DDBJ whole genome shotgun (WGS) entry which is preliminary data.</text>
</comment>
<evidence type="ECO:0000313" key="1">
    <source>
        <dbReference type="EMBL" id="ELP34680.1"/>
    </source>
</evidence>
<reference evidence="1 2" key="1">
    <citation type="journal article" date="2013" name="Mar. Genomics">
        <title>Expression of sulfatases in Rhodopirellula baltica and the diversity of sulfatases in the genus Rhodopirellula.</title>
        <authorList>
            <person name="Wegner C.E."/>
            <person name="Richter-Heitmann T."/>
            <person name="Klindworth A."/>
            <person name="Klockow C."/>
            <person name="Richter M."/>
            <person name="Achstetter T."/>
            <person name="Glockner F.O."/>
            <person name="Harder J."/>
        </authorList>
    </citation>
    <scope>NUCLEOTIDE SEQUENCE [LARGE SCALE GENOMIC DNA]</scope>
    <source>
        <strain evidence="1 2">SWK14</strain>
    </source>
</reference>
<dbReference type="AlphaFoldDB" id="L7CLE6"/>
<name>L7CLE6_RHOBT</name>
<dbReference type="PATRIC" id="fig|993516.3.peg.1467"/>
<dbReference type="EMBL" id="AMWG01000025">
    <property type="protein sequence ID" value="ELP34680.1"/>
    <property type="molecule type" value="Genomic_DNA"/>
</dbReference>
<evidence type="ECO:0000313" key="2">
    <source>
        <dbReference type="Proteomes" id="UP000010959"/>
    </source>
</evidence>
<sequence length="55" mass="6043">MFWNTGGGYAGPDVQAAVCRNTFIFPIQSRVGDLGAVRMIAIVSDRQRKCAFRPP</sequence>
<accession>L7CLE6</accession>
<protein>
    <submittedName>
        <fullName evidence="1">Uncharacterized protein</fullName>
    </submittedName>
</protein>
<proteinExistence type="predicted"/>
<organism evidence="1 2">
    <name type="scientific">Rhodopirellula baltica SWK14</name>
    <dbReference type="NCBI Taxonomy" id="993516"/>
    <lineage>
        <taxon>Bacteria</taxon>
        <taxon>Pseudomonadati</taxon>
        <taxon>Planctomycetota</taxon>
        <taxon>Planctomycetia</taxon>
        <taxon>Pirellulales</taxon>
        <taxon>Pirellulaceae</taxon>
        <taxon>Rhodopirellula</taxon>
    </lineage>
</organism>
<gene>
    <name evidence="1" type="ORF">RBSWK_01391</name>
</gene>